<dbReference type="Proteomes" id="UP000293912">
    <property type="component" value="Chromosome"/>
</dbReference>
<keyword evidence="2" id="KW-0812">Transmembrane</keyword>
<dbReference type="InterPro" id="IPR032389">
    <property type="entry name" value="GspB_C"/>
</dbReference>
<evidence type="ECO:0000256" key="2">
    <source>
        <dbReference type="SAM" id="Phobius"/>
    </source>
</evidence>
<dbReference type="EMBL" id="CP037867">
    <property type="protein sequence ID" value="QBM28176.1"/>
    <property type="molecule type" value="Genomic_DNA"/>
</dbReference>
<keyword evidence="2" id="KW-0472">Membrane</keyword>
<organism evidence="4 5">
    <name type="scientific">Hydrogenophaga pseudoflava</name>
    <name type="common">Pseudomonas carboxydoflava</name>
    <dbReference type="NCBI Taxonomy" id="47421"/>
    <lineage>
        <taxon>Bacteria</taxon>
        <taxon>Pseudomonadati</taxon>
        <taxon>Pseudomonadota</taxon>
        <taxon>Betaproteobacteria</taxon>
        <taxon>Burkholderiales</taxon>
        <taxon>Comamonadaceae</taxon>
        <taxon>Hydrogenophaga</taxon>
    </lineage>
</organism>
<dbReference type="Pfam" id="PF16537">
    <property type="entry name" value="T2SSB"/>
    <property type="match status" value="1"/>
</dbReference>
<dbReference type="RefSeq" id="WP_133156586.1">
    <property type="nucleotide sequence ID" value="NZ_CP037867.1"/>
</dbReference>
<name>A0A4P6X0U2_HYDPS</name>
<gene>
    <name evidence="4" type="ORF">HPF_10800</name>
</gene>
<evidence type="ECO:0000313" key="4">
    <source>
        <dbReference type="EMBL" id="QBM28176.1"/>
    </source>
</evidence>
<accession>A0A4P6X0U2</accession>
<keyword evidence="2" id="KW-1133">Transmembrane helix</keyword>
<protein>
    <recommendedName>
        <fullName evidence="3">Type II secretion system protein GspB C-terminal domain-containing protein</fullName>
    </recommendedName>
</protein>
<feature type="region of interest" description="Disordered" evidence="1">
    <location>
        <begin position="87"/>
        <end position="163"/>
    </location>
</feature>
<dbReference type="AlphaFoldDB" id="A0A4P6X0U2"/>
<evidence type="ECO:0000259" key="3">
    <source>
        <dbReference type="Pfam" id="PF16537"/>
    </source>
</evidence>
<keyword evidence="5" id="KW-1185">Reference proteome</keyword>
<evidence type="ECO:0000256" key="1">
    <source>
        <dbReference type="SAM" id="MobiDB-lite"/>
    </source>
</evidence>
<feature type="transmembrane region" description="Helical" evidence="2">
    <location>
        <begin position="41"/>
        <end position="63"/>
    </location>
</feature>
<feature type="compositionally biased region" description="Low complexity" evidence="1">
    <location>
        <begin position="118"/>
        <end position="137"/>
    </location>
</feature>
<reference evidence="4 5" key="1">
    <citation type="submission" date="2019-03" db="EMBL/GenBank/DDBJ databases">
        <authorList>
            <person name="Sebastian G."/>
            <person name="Baumann P."/>
            <person name="Ruckert C."/>
            <person name="Kalinowski J."/>
            <person name="Nebel B."/>
            <person name="Takors R."/>
            <person name="Blombach B."/>
        </authorList>
    </citation>
    <scope>NUCLEOTIDE SEQUENCE [LARGE SCALE GENOMIC DNA]</scope>
    <source>
        <strain evidence="4 5">DSM 1084</strain>
    </source>
</reference>
<evidence type="ECO:0000313" key="5">
    <source>
        <dbReference type="Proteomes" id="UP000293912"/>
    </source>
</evidence>
<dbReference type="GO" id="GO:0015627">
    <property type="term" value="C:type II protein secretion system complex"/>
    <property type="evidence" value="ECO:0007669"/>
    <property type="project" value="InterPro"/>
</dbReference>
<proteinExistence type="predicted"/>
<sequence>MSYILDALKRADAERERGHVPGLHSQGTPAPAAGAARARRFGLPMMAGAIVLLLAAATAFWWWNSPHREAPAPVAVVQAPVSALEKPDMAPEASATPPVPALPILAPPQVAAPPPAPRAASAPATASATSPAAASSAPTPPAPSASAGMDGQPPPAAAAPASAPAVKVSGVTYSSNAAHRMLIANGKVVREGEEIEPGLKVEVISPRSAILNHRGSRYNINY</sequence>
<feature type="domain" description="Type II secretion system protein GspB C-terminal" evidence="3">
    <location>
        <begin position="164"/>
        <end position="221"/>
    </location>
</feature>
<dbReference type="KEGG" id="hpse:HPF_10800"/>